<dbReference type="RefSeq" id="XP_001876983.1">
    <property type="nucleotide sequence ID" value="XM_001876948.1"/>
</dbReference>
<dbReference type="OrthoDB" id="661148at2759"/>
<protein>
    <submittedName>
        <fullName evidence="1">Predicted protein</fullName>
    </submittedName>
</protein>
<dbReference type="HOGENOM" id="CLU_2758198_0_0_1"/>
<dbReference type="Gene3D" id="3.10.20.90">
    <property type="entry name" value="Phosphatidylinositol 3-kinase Catalytic Subunit, Chain A, domain 1"/>
    <property type="match status" value="1"/>
</dbReference>
<dbReference type="EMBL" id="DS547094">
    <property type="protein sequence ID" value="EDR12719.1"/>
    <property type="molecule type" value="Genomic_DNA"/>
</dbReference>
<name>B0CXG5_LACBS</name>
<keyword evidence="2" id="KW-1185">Reference proteome</keyword>
<evidence type="ECO:0000313" key="1">
    <source>
        <dbReference type="EMBL" id="EDR12719.1"/>
    </source>
</evidence>
<dbReference type="SUPFAM" id="SSF54277">
    <property type="entry name" value="CAD &amp; PB1 domains"/>
    <property type="match status" value="1"/>
</dbReference>
<dbReference type="KEGG" id="lbc:LACBIDRAFT_311473"/>
<dbReference type="GeneID" id="6071967"/>
<evidence type="ECO:0000313" key="2">
    <source>
        <dbReference type="Proteomes" id="UP000001194"/>
    </source>
</evidence>
<gene>
    <name evidence="1" type="ORF">LACBIDRAFT_311473</name>
</gene>
<dbReference type="InParanoid" id="B0CXG5"/>
<reference evidence="1 2" key="1">
    <citation type="journal article" date="2008" name="Nature">
        <title>The genome of Laccaria bicolor provides insights into mycorrhizal symbiosis.</title>
        <authorList>
            <person name="Martin F."/>
            <person name="Aerts A."/>
            <person name="Ahren D."/>
            <person name="Brun A."/>
            <person name="Danchin E.G.J."/>
            <person name="Duchaussoy F."/>
            <person name="Gibon J."/>
            <person name="Kohler A."/>
            <person name="Lindquist E."/>
            <person name="Pereda V."/>
            <person name="Salamov A."/>
            <person name="Shapiro H.J."/>
            <person name="Wuyts J."/>
            <person name="Blaudez D."/>
            <person name="Buee M."/>
            <person name="Brokstein P."/>
            <person name="Canbaeck B."/>
            <person name="Cohen D."/>
            <person name="Courty P.E."/>
            <person name="Coutinho P.M."/>
            <person name="Delaruelle C."/>
            <person name="Detter J.C."/>
            <person name="Deveau A."/>
            <person name="DiFazio S."/>
            <person name="Duplessis S."/>
            <person name="Fraissinet-Tachet L."/>
            <person name="Lucic E."/>
            <person name="Frey-Klett P."/>
            <person name="Fourrey C."/>
            <person name="Feussner I."/>
            <person name="Gay G."/>
            <person name="Grimwood J."/>
            <person name="Hoegger P.J."/>
            <person name="Jain P."/>
            <person name="Kilaru S."/>
            <person name="Labbe J."/>
            <person name="Lin Y.C."/>
            <person name="Legue V."/>
            <person name="Le Tacon F."/>
            <person name="Marmeisse R."/>
            <person name="Melayah D."/>
            <person name="Montanini B."/>
            <person name="Muratet M."/>
            <person name="Nehls U."/>
            <person name="Niculita-Hirzel H."/>
            <person name="Oudot-Le Secq M.P."/>
            <person name="Peter M."/>
            <person name="Quesneville H."/>
            <person name="Rajashekar B."/>
            <person name="Reich M."/>
            <person name="Rouhier N."/>
            <person name="Schmutz J."/>
            <person name="Yin T."/>
            <person name="Chalot M."/>
            <person name="Henrissat B."/>
            <person name="Kuees U."/>
            <person name="Lucas S."/>
            <person name="Van de Peer Y."/>
            <person name="Podila G.K."/>
            <person name="Polle A."/>
            <person name="Pukkila P.J."/>
            <person name="Richardson P.M."/>
            <person name="Rouze P."/>
            <person name="Sanders I.R."/>
            <person name="Stajich J.E."/>
            <person name="Tunlid A."/>
            <person name="Tuskan G."/>
            <person name="Grigoriev I.V."/>
        </authorList>
    </citation>
    <scope>NUCLEOTIDE SEQUENCE [LARGE SCALE GENOMIC DNA]</scope>
    <source>
        <strain evidence="2">S238N-H82 / ATCC MYA-4686</strain>
    </source>
</reference>
<organism evidence="2">
    <name type="scientific">Laccaria bicolor (strain S238N-H82 / ATCC MYA-4686)</name>
    <name type="common">Bicoloured deceiver</name>
    <name type="synonym">Laccaria laccata var. bicolor</name>
    <dbReference type="NCBI Taxonomy" id="486041"/>
    <lineage>
        <taxon>Eukaryota</taxon>
        <taxon>Fungi</taxon>
        <taxon>Dikarya</taxon>
        <taxon>Basidiomycota</taxon>
        <taxon>Agaricomycotina</taxon>
        <taxon>Agaricomycetes</taxon>
        <taxon>Agaricomycetidae</taxon>
        <taxon>Agaricales</taxon>
        <taxon>Agaricineae</taxon>
        <taxon>Hydnangiaceae</taxon>
        <taxon>Laccaria</taxon>
    </lineage>
</organism>
<proteinExistence type="predicted"/>
<dbReference type="AlphaFoldDB" id="B0CXG5"/>
<accession>B0CXG5</accession>
<sequence>MDPWSERLERHYEIPLDKVGVSYIDNDNDEITLSSNIELQNFYRHYHCSDEVIEFAVLDLSLALAGAVLT</sequence>
<dbReference type="Proteomes" id="UP000001194">
    <property type="component" value="Unassembled WGS sequence"/>
</dbReference>